<accession>A0A655ATD0</accession>
<reference evidence="2 3" key="1">
    <citation type="submission" date="2015-03" db="EMBL/GenBank/DDBJ databases">
        <authorList>
            <consortium name="Pathogen Informatics"/>
        </authorList>
    </citation>
    <scope>NUCLEOTIDE SEQUENCE [LARGE SCALE GENOMIC DNA]</scope>
    <source>
        <strain evidence="2 3">Bir 185</strain>
    </source>
</reference>
<name>A0A655ATD0_MYCTX</name>
<evidence type="ECO:0000313" key="3">
    <source>
        <dbReference type="Proteomes" id="UP000050164"/>
    </source>
</evidence>
<feature type="compositionally biased region" description="Low complexity" evidence="1">
    <location>
        <begin position="20"/>
        <end position="32"/>
    </location>
</feature>
<gene>
    <name evidence="2" type="ORF">ERS027659_05096</name>
</gene>
<evidence type="ECO:0000256" key="1">
    <source>
        <dbReference type="SAM" id="MobiDB-lite"/>
    </source>
</evidence>
<feature type="region of interest" description="Disordered" evidence="1">
    <location>
        <begin position="20"/>
        <end position="43"/>
    </location>
</feature>
<sequence>MKAGRISSIFQYLLTAARNSSSSTSFGLTSSSAGKAPLAKTST</sequence>
<proteinExistence type="predicted"/>
<dbReference type="EMBL" id="CNFT01002344">
    <property type="protein sequence ID" value="CKU18226.1"/>
    <property type="molecule type" value="Genomic_DNA"/>
</dbReference>
<dbReference type="Proteomes" id="UP000050164">
    <property type="component" value="Unassembled WGS sequence"/>
</dbReference>
<organism evidence="2 3">
    <name type="scientific">Mycobacterium tuberculosis</name>
    <dbReference type="NCBI Taxonomy" id="1773"/>
    <lineage>
        <taxon>Bacteria</taxon>
        <taxon>Bacillati</taxon>
        <taxon>Actinomycetota</taxon>
        <taxon>Actinomycetes</taxon>
        <taxon>Mycobacteriales</taxon>
        <taxon>Mycobacteriaceae</taxon>
        <taxon>Mycobacterium</taxon>
        <taxon>Mycobacterium tuberculosis complex</taxon>
    </lineage>
</organism>
<evidence type="ECO:0000313" key="2">
    <source>
        <dbReference type="EMBL" id="CKU18226.1"/>
    </source>
</evidence>
<protein>
    <submittedName>
        <fullName evidence="2">Uncharacterized protein</fullName>
    </submittedName>
</protein>
<dbReference type="AlphaFoldDB" id="A0A655ATD0"/>